<feature type="transmembrane region" description="Helical" evidence="1">
    <location>
        <begin position="78"/>
        <end position="99"/>
    </location>
</feature>
<dbReference type="AlphaFoldDB" id="A0A0A8XWG0"/>
<name>A0A0A8XWG0_ARUDO</name>
<evidence type="ECO:0000313" key="2">
    <source>
        <dbReference type="EMBL" id="JAD17005.1"/>
    </source>
</evidence>
<keyword evidence="1" id="KW-1133">Transmembrane helix</keyword>
<keyword evidence="1" id="KW-0812">Transmembrane</keyword>
<keyword evidence="1" id="KW-0472">Membrane</keyword>
<evidence type="ECO:0000256" key="1">
    <source>
        <dbReference type="SAM" id="Phobius"/>
    </source>
</evidence>
<reference evidence="2" key="2">
    <citation type="journal article" date="2015" name="Data Brief">
        <title>Shoot transcriptome of the giant reed, Arundo donax.</title>
        <authorList>
            <person name="Barrero R.A."/>
            <person name="Guerrero F.D."/>
            <person name="Moolhuijzen P."/>
            <person name="Goolsby J.A."/>
            <person name="Tidwell J."/>
            <person name="Bellgard S.E."/>
            <person name="Bellgard M.I."/>
        </authorList>
    </citation>
    <scope>NUCLEOTIDE SEQUENCE</scope>
    <source>
        <tissue evidence="2">Shoot tissue taken approximately 20 cm above the soil surface</tissue>
    </source>
</reference>
<protein>
    <submittedName>
        <fullName evidence="2">Uncharacterized protein</fullName>
    </submittedName>
</protein>
<dbReference type="EMBL" id="GBRH01280890">
    <property type="protein sequence ID" value="JAD17005.1"/>
    <property type="molecule type" value="Transcribed_RNA"/>
</dbReference>
<accession>A0A0A8XWG0</accession>
<organism evidence="2">
    <name type="scientific">Arundo donax</name>
    <name type="common">Giant reed</name>
    <name type="synonym">Donax arundinaceus</name>
    <dbReference type="NCBI Taxonomy" id="35708"/>
    <lineage>
        <taxon>Eukaryota</taxon>
        <taxon>Viridiplantae</taxon>
        <taxon>Streptophyta</taxon>
        <taxon>Embryophyta</taxon>
        <taxon>Tracheophyta</taxon>
        <taxon>Spermatophyta</taxon>
        <taxon>Magnoliopsida</taxon>
        <taxon>Liliopsida</taxon>
        <taxon>Poales</taxon>
        <taxon>Poaceae</taxon>
        <taxon>PACMAD clade</taxon>
        <taxon>Arundinoideae</taxon>
        <taxon>Arundineae</taxon>
        <taxon>Arundo</taxon>
    </lineage>
</organism>
<proteinExistence type="predicted"/>
<sequence>MDHCSPARLLRQITRGRLSLSLSMCVSLSLHASLPSLHGIPLLVLTTHQSAPPYPLASFYLSERERERKRERMNRIKILVLMSLIPLVVRGVSLLGGVIPSPDQLMSNSKNDASISVSASQADHRSRLATGFSQRRFGGDNGLFRDEKRFSPTGSNRLHNL</sequence>
<reference evidence="2" key="1">
    <citation type="submission" date="2014-09" db="EMBL/GenBank/DDBJ databases">
        <authorList>
            <person name="Magalhaes I.L.F."/>
            <person name="Oliveira U."/>
            <person name="Santos F.R."/>
            <person name="Vidigal T.H.D.A."/>
            <person name="Brescovit A.D."/>
            <person name="Santos A.J."/>
        </authorList>
    </citation>
    <scope>NUCLEOTIDE SEQUENCE</scope>
    <source>
        <tissue evidence="2">Shoot tissue taken approximately 20 cm above the soil surface</tissue>
    </source>
</reference>